<comment type="caution">
    <text evidence="1">The sequence shown here is derived from an EMBL/GenBank/DDBJ whole genome shotgun (WGS) entry which is preliminary data.</text>
</comment>
<proteinExistence type="predicted"/>
<evidence type="ECO:0000313" key="2">
    <source>
        <dbReference type="Proteomes" id="UP000564806"/>
    </source>
</evidence>
<evidence type="ECO:0000313" key="1">
    <source>
        <dbReference type="EMBL" id="NUU63506.1"/>
    </source>
</evidence>
<reference evidence="1" key="1">
    <citation type="submission" date="2020-06" db="EMBL/GenBank/DDBJ databases">
        <title>Paenibacillus sp. nov., isolated from soil.</title>
        <authorList>
            <person name="Seo Y.L."/>
        </authorList>
    </citation>
    <scope>NUCLEOTIDE SEQUENCE [LARGE SCALE GENOMIC DNA]</scope>
    <source>
        <strain evidence="1">JW14</strain>
    </source>
</reference>
<protein>
    <submittedName>
        <fullName evidence="1">Uncharacterized protein</fullName>
    </submittedName>
</protein>
<sequence length="230" mass="26254">MQASIQPIFTWSQEHIFAGGTRNIVLLVEWRGIVKEDQLRKRSHKIAARDIELRIWLEPHLNLTACHGCRAEAGEGRSLLLNLGNILCGQHKYLALEFSTSPMPAGKHDALWVQWLYKQPPGGRIRELPLQKLSLEYSRHTAVARDTVCFHVEKHLELLKIPNMLEEIALLKDKGQYIEAAEHLRRHADNLLLLAARSGDLSLLREAEALYKQSDRELQTQGENAGTEHR</sequence>
<name>A0A850ESI4_9BACL</name>
<organism evidence="1 2">
    <name type="scientific">Paenibacillus agri</name>
    <dbReference type="NCBI Taxonomy" id="2744309"/>
    <lineage>
        <taxon>Bacteria</taxon>
        <taxon>Bacillati</taxon>
        <taxon>Bacillota</taxon>
        <taxon>Bacilli</taxon>
        <taxon>Bacillales</taxon>
        <taxon>Paenibacillaceae</taxon>
        <taxon>Paenibacillus</taxon>
    </lineage>
</organism>
<dbReference type="AlphaFoldDB" id="A0A850ESI4"/>
<gene>
    <name evidence="1" type="ORF">HPT30_24400</name>
</gene>
<keyword evidence="2" id="KW-1185">Reference proteome</keyword>
<accession>A0A850ESI4</accession>
<dbReference type="RefSeq" id="WP_175373905.1">
    <property type="nucleotide sequence ID" value="NZ_JABWCS010000219.1"/>
</dbReference>
<dbReference type="Proteomes" id="UP000564806">
    <property type="component" value="Unassembled WGS sequence"/>
</dbReference>
<dbReference type="EMBL" id="JABWCS010000219">
    <property type="protein sequence ID" value="NUU63506.1"/>
    <property type="molecule type" value="Genomic_DNA"/>
</dbReference>